<proteinExistence type="predicted"/>
<evidence type="ECO:0000256" key="1">
    <source>
        <dbReference type="SAM" id="MobiDB-lite"/>
    </source>
</evidence>
<gene>
    <name evidence="2" type="ORF">NPIL_631011</name>
</gene>
<feature type="region of interest" description="Disordered" evidence="1">
    <location>
        <begin position="90"/>
        <end position="114"/>
    </location>
</feature>
<evidence type="ECO:0000313" key="3">
    <source>
        <dbReference type="Proteomes" id="UP000887013"/>
    </source>
</evidence>
<accession>A0A8X6R7E1</accession>
<dbReference type="AlphaFoldDB" id="A0A8X6R7E1"/>
<sequence>MSDKNEENSTGDKNYSGSRWLQRKWLIFSPVCSFTGGVSPKSEAGEGSLGWTVWVSLVCGPEDVSSAQSQIRVDSQVALQVALHRSFSRGMTQVQKAQTSKSGSAGAESQSSGLSNRVRVQANLRLSFQGSARSGQNLPMFATAQGGFDSGDFKRSCTATGSPSILTPPGTIPSQQQIGQPSSIEVTGSAKKIHQNCSFFPGSLTDRGIYGQDDRITADGRQITSSPTAVT</sequence>
<dbReference type="EMBL" id="BMAW01039076">
    <property type="protein sequence ID" value="GFU54329.1"/>
    <property type="molecule type" value="Genomic_DNA"/>
</dbReference>
<organism evidence="2 3">
    <name type="scientific">Nephila pilipes</name>
    <name type="common">Giant wood spider</name>
    <name type="synonym">Nephila maculata</name>
    <dbReference type="NCBI Taxonomy" id="299642"/>
    <lineage>
        <taxon>Eukaryota</taxon>
        <taxon>Metazoa</taxon>
        <taxon>Ecdysozoa</taxon>
        <taxon>Arthropoda</taxon>
        <taxon>Chelicerata</taxon>
        <taxon>Arachnida</taxon>
        <taxon>Araneae</taxon>
        <taxon>Araneomorphae</taxon>
        <taxon>Entelegynae</taxon>
        <taxon>Araneoidea</taxon>
        <taxon>Nephilidae</taxon>
        <taxon>Nephila</taxon>
    </lineage>
</organism>
<name>A0A8X6R7E1_NEPPI</name>
<feature type="compositionally biased region" description="Polar residues" evidence="1">
    <location>
        <begin position="90"/>
        <end position="99"/>
    </location>
</feature>
<comment type="caution">
    <text evidence="2">The sequence shown here is derived from an EMBL/GenBank/DDBJ whole genome shotgun (WGS) entry which is preliminary data.</text>
</comment>
<dbReference type="Proteomes" id="UP000887013">
    <property type="component" value="Unassembled WGS sequence"/>
</dbReference>
<evidence type="ECO:0000313" key="2">
    <source>
        <dbReference type="EMBL" id="GFU54329.1"/>
    </source>
</evidence>
<protein>
    <submittedName>
        <fullName evidence="2">Uncharacterized protein</fullName>
    </submittedName>
</protein>
<feature type="compositionally biased region" description="Low complexity" evidence="1">
    <location>
        <begin position="100"/>
        <end position="114"/>
    </location>
</feature>
<keyword evidence="3" id="KW-1185">Reference proteome</keyword>
<reference evidence="2" key="1">
    <citation type="submission" date="2020-08" db="EMBL/GenBank/DDBJ databases">
        <title>Multicomponent nature underlies the extraordinary mechanical properties of spider dragline silk.</title>
        <authorList>
            <person name="Kono N."/>
            <person name="Nakamura H."/>
            <person name="Mori M."/>
            <person name="Yoshida Y."/>
            <person name="Ohtoshi R."/>
            <person name="Malay A.D."/>
            <person name="Moran D.A.P."/>
            <person name="Tomita M."/>
            <person name="Numata K."/>
            <person name="Arakawa K."/>
        </authorList>
    </citation>
    <scope>NUCLEOTIDE SEQUENCE</scope>
</reference>